<accession>A0A1I9YI94</accession>
<dbReference type="AlphaFoldDB" id="A0A1I9YI94"/>
<dbReference type="OrthoDB" id="6807706at2"/>
<evidence type="ECO:0000313" key="1">
    <source>
        <dbReference type="EMBL" id="APA86027.1"/>
    </source>
</evidence>
<dbReference type="RefSeq" id="WP_027199461.1">
    <property type="nucleotide sequence ID" value="NZ_CP017561.2"/>
</dbReference>
<organism evidence="1 2">
    <name type="scientific">Paraburkholderia sprentiae WSM5005</name>
    <dbReference type="NCBI Taxonomy" id="754502"/>
    <lineage>
        <taxon>Bacteria</taxon>
        <taxon>Pseudomonadati</taxon>
        <taxon>Pseudomonadota</taxon>
        <taxon>Betaproteobacteria</taxon>
        <taxon>Burkholderiales</taxon>
        <taxon>Burkholderiaceae</taxon>
        <taxon>Paraburkholderia</taxon>
    </lineage>
</organism>
<evidence type="ECO:0000313" key="2">
    <source>
        <dbReference type="Proteomes" id="UP000179860"/>
    </source>
</evidence>
<dbReference type="Gene3D" id="3.10.590.10">
    <property type="entry name" value="ph1033 like domains"/>
    <property type="match status" value="1"/>
</dbReference>
<gene>
    <name evidence="1" type="ORF">BJG93_11920</name>
</gene>
<evidence type="ECO:0008006" key="3">
    <source>
        <dbReference type="Google" id="ProtNLM"/>
    </source>
</evidence>
<keyword evidence="2" id="KW-1185">Reference proteome</keyword>
<dbReference type="STRING" id="754502.BJG93_11920"/>
<reference evidence="1" key="2">
    <citation type="submission" date="2021-06" db="EMBL/GenBank/DDBJ databases">
        <authorList>
            <person name="Rogers T.H."/>
            <person name="Ramsay J.P."/>
            <person name="Wang P."/>
            <person name="Terpolilli J."/>
        </authorList>
    </citation>
    <scope>NUCLEOTIDE SEQUENCE</scope>
    <source>
        <strain evidence="1">WSM5005</strain>
    </source>
</reference>
<reference evidence="1" key="1">
    <citation type="submission" date="2016-09" db="EMBL/GenBank/DDBJ databases">
        <title>The Complete Genome of Burkholderia sprentiae wsm5005.</title>
        <authorList>
            <person name="De Meyer S."/>
            <person name="Wang P."/>
            <person name="Terpolilli J."/>
        </authorList>
    </citation>
    <scope>NUCLEOTIDE SEQUENCE [LARGE SCALE GENOMIC DNA]</scope>
    <source>
        <strain evidence="1">WSM5005</strain>
    </source>
</reference>
<name>A0A1I9YI94_9BURK</name>
<dbReference type="EMBL" id="CP017561">
    <property type="protein sequence ID" value="APA86027.1"/>
    <property type="molecule type" value="Genomic_DNA"/>
</dbReference>
<sequence>MTYFVDIFSVDTFESFSNTSKNTAGFHPNRKAWVTKIKPGDKILCYLKGLSCWVGILQVTGPMAEAPPGSEMISEYSLQFPVTPLVWLEKGALLPIKRSDVWAALSFTKNVTPGAGGWNAILRSSGVRLQEPDGQRVEELLCHQAHHLTPDDIADETWEKHRSLKMTNASGKVVAVQIPLDEQEAGPPQPDALHSTPCEITGSANPASQVRTSHKMQALLADIGIAMGFEVWIPKADKEAVLSEMNNDELLTALPHTQFSEAARKAVEQIDVLWLQKKTIARAFEVEHTTSVYSGILRMADLLALQPNFHTRLHIVAPEERRKKVFQELMRPAFSIFPQGPLSELCSYLPYEKVQDLAANPTLDYLKQEVLDKYEEFAEEAE</sequence>
<protein>
    <recommendedName>
        <fullName evidence="3">EVE domain-containing protein</fullName>
    </recommendedName>
</protein>
<dbReference type="KEGG" id="pspw:BJG93_11920"/>
<proteinExistence type="predicted"/>
<dbReference type="Proteomes" id="UP000179860">
    <property type="component" value="Chromosome 1"/>
</dbReference>